<dbReference type="Gene3D" id="3.30.420.40">
    <property type="match status" value="2"/>
</dbReference>
<dbReference type="InterPro" id="IPR000600">
    <property type="entry name" value="ROK"/>
</dbReference>
<proteinExistence type="inferred from homology"/>
<dbReference type="Pfam" id="PF00480">
    <property type="entry name" value="ROK"/>
    <property type="match status" value="1"/>
</dbReference>
<evidence type="ECO:0000313" key="2">
    <source>
        <dbReference type="EMBL" id="ERL65137.1"/>
    </source>
</evidence>
<evidence type="ECO:0000256" key="1">
    <source>
        <dbReference type="ARBA" id="ARBA00006479"/>
    </source>
</evidence>
<dbReference type="PANTHER" id="PTHR18964">
    <property type="entry name" value="ROK (REPRESSOR, ORF, KINASE) FAMILY"/>
    <property type="match status" value="1"/>
</dbReference>
<name>U4TUN2_9LACO</name>
<dbReference type="HOGENOM" id="CLU_036604_0_2_9"/>
<dbReference type="EMBL" id="KI271589">
    <property type="protein sequence ID" value="ERL65137.1"/>
    <property type="molecule type" value="Genomic_DNA"/>
</dbReference>
<organism evidence="2 3">
    <name type="scientific">Schleiferilactobacillus shenzhenensis LY-73</name>
    <dbReference type="NCBI Taxonomy" id="1231336"/>
    <lineage>
        <taxon>Bacteria</taxon>
        <taxon>Bacillati</taxon>
        <taxon>Bacillota</taxon>
        <taxon>Bacilli</taxon>
        <taxon>Lactobacillales</taxon>
        <taxon>Lactobacillaceae</taxon>
        <taxon>Schleiferilactobacillus</taxon>
    </lineage>
</organism>
<accession>U4TUN2</accession>
<comment type="similarity">
    <text evidence="1">Belongs to the ROK (NagC/XylR) family.</text>
</comment>
<protein>
    <recommendedName>
        <fullName evidence="4">ROK family protein</fullName>
    </recommendedName>
</protein>
<dbReference type="AlphaFoldDB" id="U4TUN2"/>
<sequence length="316" mass="34183">MKYYVGFDMGGTTIKYGVIDAAGKIVTKDAVPTEKEKKPLLVSMRKVITAYRKQYDIAGVGVSIPGIVRRDGFMITAGAIKCLNGFPLADKLSTMTDLPVHVENDANAAAIAEHWLGNAQGVDDYICVVLGTGVGGGIVINGDVYRGAHGMAGEFGWTITHDFDLTKDLEDASLNWHAAVVSGLVHRYNESAKQVYPKDAEVTDAREIIQLARDNDPIAAPVLNQFMEDISIMVVNMFASFDPELILIGGGISANDVFMGMLMDKIREFLTRHKSLNYIKDKALGHVKSTGLHNDAGLIGAVYPLVRAAKAEKKLA</sequence>
<dbReference type="RefSeq" id="WP_022529660.1">
    <property type="nucleotide sequence ID" value="NZ_KI271589.1"/>
</dbReference>
<dbReference type="SUPFAM" id="SSF53067">
    <property type="entry name" value="Actin-like ATPase domain"/>
    <property type="match status" value="1"/>
</dbReference>
<dbReference type="STRING" id="1231336.L248_3075"/>
<evidence type="ECO:0008006" key="4">
    <source>
        <dbReference type="Google" id="ProtNLM"/>
    </source>
</evidence>
<evidence type="ECO:0000313" key="3">
    <source>
        <dbReference type="Proteomes" id="UP000030647"/>
    </source>
</evidence>
<dbReference type="OrthoDB" id="9795247at2"/>
<dbReference type="PANTHER" id="PTHR18964:SF170">
    <property type="entry name" value="SUGAR KINASE"/>
    <property type="match status" value="1"/>
</dbReference>
<keyword evidence="3" id="KW-1185">Reference proteome</keyword>
<reference evidence="3" key="1">
    <citation type="journal article" date="2013" name="Genome Announc.">
        <title>Whole-Genome Sequencing of Lactobacillus shenzhenensis Strain LY-73T.</title>
        <authorList>
            <person name="Lin Z."/>
            <person name="Liu Z."/>
            <person name="Yang R."/>
            <person name="Zou Y."/>
            <person name="Wan D."/>
            <person name="Chen J."/>
            <person name="Guo M."/>
            <person name="Zhao J."/>
            <person name="Fang C."/>
            <person name="Yang R."/>
            <person name="Liu F."/>
        </authorList>
    </citation>
    <scope>NUCLEOTIDE SEQUENCE [LARGE SCALE GENOMIC DNA]</scope>
    <source>
        <strain evidence="3">LY-73</strain>
    </source>
</reference>
<dbReference type="eggNOG" id="COG1940">
    <property type="taxonomic scope" value="Bacteria"/>
</dbReference>
<dbReference type="InterPro" id="IPR043129">
    <property type="entry name" value="ATPase_NBD"/>
</dbReference>
<dbReference type="Proteomes" id="UP000030647">
    <property type="component" value="Unassembled WGS sequence"/>
</dbReference>
<gene>
    <name evidence="2" type="ORF">L248_3075</name>
</gene>